<dbReference type="EMBL" id="MDEK01000019">
    <property type="protein sequence ID" value="PPU80535.1"/>
    <property type="molecule type" value="Genomic_DNA"/>
</dbReference>
<evidence type="ECO:0000256" key="3">
    <source>
        <dbReference type="SAM" id="SignalP"/>
    </source>
</evidence>
<dbReference type="PANTHER" id="PTHR35936:SF19">
    <property type="entry name" value="AMINO-ACID-BINDING PROTEIN YXEM-RELATED"/>
    <property type="match status" value="1"/>
</dbReference>
<gene>
    <name evidence="5" type="ORF">XsacCFBP4641_17975</name>
</gene>
<comment type="similarity">
    <text evidence="1">Belongs to the bacterial solute-binding protein 3 family.</text>
</comment>
<accession>A0A2P5YZZ3</accession>
<name>A0A2P5YZZ3_9XANT</name>
<evidence type="ECO:0000313" key="6">
    <source>
        <dbReference type="Proteomes" id="UP000247346"/>
    </source>
</evidence>
<feature type="domain" description="Solute-binding protein family 3/N-terminal" evidence="4">
    <location>
        <begin position="35"/>
        <end position="259"/>
    </location>
</feature>
<dbReference type="InterPro" id="IPR001638">
    <property type="entry name" value="Solute-binding_3/MltF_N"/>
</dbReference>
<dbReference type="Pfam" id="PF00497">
    <property type="entry name" value="SBP_bac_3"/>
    <property type="match status" value="1"/>
</dbReference>
<sequence length="263" mass="29160">MTRRLATALLGAALALALPAYAAPSHLDSVLQRGVLRVCTTGDYAPYSRLRSDGTYEGIDIALAQSLADSLEVTLQWVPTRWPTLLPDLHADRCDIAVGGISVSLPRQRQAWFSAVLEVDGKIPLVRCVDQARYRDIAQIDRPEVRVIEPRGGTNEAFARRELPHAQLLLSDDNPAIFRDLREGRADVMITDASEARFQQRQVPGLCAVAPQRPLQYSEKAFLLPRDDMAWKAYVDQWLHLSKASGAYARIVAAWLGDPEPIP</sequence>
<dbReference type="SUPFAM" id="SSF53850">
    <property type="entry name" value="Periplasmic binding protein-like II"/>
    <property type="match status" value="1"/>
</dbReference>
<dbReference type="SMART" id="SM00062">
    <property type="entry name" value="PBPb"/>
    <property type="match status" value="1"/>
</dbReference>
<feature type="signal peptide" evidence="3">
    <location>
        <begin position="1"/>
        <end position="22"/>
    </location>
</feature>
<keyword evidence="2 3" id="KW-0732">Signal</keyword>
<dbReference type="PANTHER" id="PTHR35936">
    <property type="entry name" value="MEMBRANE-BOUND LYTIC MUREIN TRANSGLYCOSYLASE F"/>
    <property type="match status" value="1"/>
</dbReference>
<dbReference type="Proteomes" id="UP000247346">
    <property type="component" value="Unassembled WGS sequence"/>
</dbReference>
<reference evidence="5 6" key="1">
    <citation type="submission" date="2016-08" db="EMBL/GenBank/DDBJ databases">
        <authorList>
            <person name="Seilhamer J.J."/>
        </authorList>
    </citation>
    <scope>NUCLEOTIDE SEQUENCE [LARGE SCALE GENOMIC DNA]</scope>
    <source>
        <strain evidence="5 6">CFBP4641</strain>
    </source>
</reference>
<dbReference type="AlphaFoldDB" id="A0A2P5YZZ3"/>
<evidence type="ECO:0000256" key="2">
    <source>
        <dbReference type="ARBA" id="ARBA00022729"/>
    </source>
</evidence>
<feature type="chain" id="PRO_5015125848" evidence="3">
    <location>
        <begin position="23"/>
        <end position="263"/>
    </location>
</feature>
<dbReference type="RefSeq" id="WP_010340297.1">
    <property type="nucleotide sequence ID" value="NZ_CP132343.1"/>
</dbReference>
<dbReference type="STRING" id="56458.SB85_10530"/>
<proteinExistence type="inferred from homology"/>
<dbReference type="OrthoDB" id="7708309at2"/>
<evidence type="ECO:0000259" key="4">
    <source>
        <dbReference type="SMART" id="SM00062"/>
    </source>
</evidence>
<dbReference type="Gene3D" id="3.40.190.10">
    <property type="entry name" value="Periplasmic binding protein-like II"/>
    <property type="match status" value="2"/>
</dbReference>
<organism evidence="5 6">
    <name type="scientific">Xanthomonas sacchari</name>
    <dbReference type="NCBI Taxonomy" id="56458"/>
    <lineage>
        <taxon>Bacteria</taxon>
        <taxon>Pseudomonadati</taxon>
        <taxon>Pseudomonadota</taxon>
        <taxon>Gammaproteobacteria</taxon>
        <taxon>Lysobacterales</taxon>
        <taxon>Lysobacteraceae</taxon>
        <taxon>Xanthomonas</taxon>
    </lineage>
</organism>
<comment type="caution">
    <text evidence="5">The sequence shown here is derived from an EMBL/GenBank/DDBJ whole genome shotgun (WGS) entry which is preliminary data.</text>
</comment>
<evidence type="ECO:0000256" key="1">
    <source>
        <dbReference type="ARBA" id="ARBA00010333"/>
    </source>
</evidence>
<evidence type="ECO:0000313" key="5">
    <source>
        <dbReference type="EMBL" id="PPU80535.1"/>
    </source>
</evidence>
<dbReference type="GeneID" id="93877487"/>
<protein>
    <submittedName>
        <fullName evidence="5">ArtI protein</fullName>
    </submittedName>
</protein>